<dbReference type="PROSITE" id="PS51733">
    <property type="entry name" value="BPL_LPL_CATALYTIC"/>
    <property type="match status" value="1"/>
</dbReference>
<evidence type="ECO:0000256" key="5">
    <source>
        <dbReference type="ARBA" id="ARBA00024227"/>
    </source>
</evidence>
<evidence type="ECO:0000256" key="2">
    <source>
        <dbReference type="ARBA" id="ARBA00022741"/>
    </source>
</evidence>
<dbReference type="InterPro" id="IPR004143">
    <property type="entry name" value="BPL_LPL_catalytic"/>
</dbReference>
<evidence type="ECO:0000313" key="8">
    <source>
        <dbReference type="Proteomes" id="UP001145145"/>
    </source>
</evidence>
<dbReference type="EC" id="6.3.4.15" evidence="5"/>
<proteinExistence type="predicted"/>
<dbReference type="Proteomes" id="UP001145145">
    <property type="component" value="Unassembled WGS sequence"/>
</dbReference>
<reference evidence="7 8" key="1">
    <citation type="journal article" date="2023" name="Int. J. Syst. Evol. Microbiol.">
        <title>Sellimonas catena sp. nov., isolated from human faeces.</title>
        <authorList>
            <person name="Hisatomi A."/>
            <person name="Ohkuma M."/>
            <person name="Sakamoto M."/>
        </authorList>
    </citation>
    <scope>NUCLEOTIDE SEQUENCE [LARGE SCALE GENOMIC DNA]</scope>
    <source>
        <strain evidence="7 8">12EGH17</strain>
    </source>
</reference>
<sequence length="264" mass="29264">MRGQEIISRLRTGWMGREIRVLDEADSTNLRVKTAAGEGASAGLVILAEQQTDGRGRRGRAWQSPAGENIYMTVLLRPDFEPDKAPMLTLLAACAAARAVYQPGEKCPQIKWPNDLVMDGKKICGILTEMGMKGGSTEYVIVGIGINCNQTEFPEEIRQKATSLKCEYGHEVCREEIVARFLQEFESLYEEFARRKSLEFIQDEYETLLVNEGKRVCVLEPGKEWTGVAAGITETGELIVKKDSGEICEISSGEVSVRGVYGYV</sequence>
<dbReference type="InterPro" id="IPR008988">
    <property type="entry name" value="Transcriptional_repressor_C"/>
</dbReference>
<dbReference type="AlphaFoldDB" id="A0A9W6C5W8"/>
<evidence type="ECO:0000313" key="7">
    <source>
        <dbReference type="EMBL" id="GLG03287.1"/>
    </source>
</evidence>
<dbReference type="EMBL" id="BSBO01000003">
    <property type="protein sequence ID" value="GLG03287.1"/>
    <property type="molecule type" value="Genomic_DNA"/>
</dbReference>
<evidence type="ECO:0000256" key="4">
    <source>
        <dbReference type="ARBA" id="ARBA00023267"/>
    </source>
</evidence>
<dbReference type="GO" id="GO:0009249">
    <property type="term" value="P:protein lipoylation"/>
    <property type="evidence" value="ECO:0007669"/>
    <property type="project" value="UniProtKB-ARBA"/>
</dbReference>
<dbReference type="GO" id="GO:0005737">
    <property type="term" value="C:cytoplasm"/>
    <property type="evidence" value="ECO:0007669"/>
    <property type="project" value="TreeGrafter"/>
</dbReference>
<dbReference type="Gene3D" id="2.30.30.100">
    <property type="match status" value="1"/>
</dbReference>
<evidence type="ECO:0000259" key="6">
    <source>
        <dbReference type="PROSITE" id="PS51733"/>
    </source>
</evidence>
<accession>A0A9W6C5W8</accession>
<keyword evidence="3" id="KW-0067">ATP-binding</keyword>
<organism evidence="7 8">
    <name type="scientific">Sellimonas catena</name>
    <dbReference type="NCBI Taxonomy" id="2994035"/>
    <lineage>
        <taxon>Bacteria</taxon>
        <taxon>Bacillati</taxon>
        <taxon>Bacillota</taxon>
        <taxon>Clostridia</taxon>
        <taxon>Lachnospirales</taxon>
        <taxon>Lachnospiraceae</taxon>
        <taxon>Sellimonas</taxon>
    </lineage>
</organism>
<dbReference type="SUPFAM" id="SSF50037">
    <property type="entry name" value="C-terminal domain of transcriptional repressors"/>
    <property type="match status" value="1"/>
</dbReference>
<dbReference type="SUPFAM" id="SSF55681">
    <property type="entry name" value="Class II aaRS and biotin synthetases"/>
    <property type="match status" value="1"/>
</dbReference>
<protein>
    <recommendedName>
        <fullName evidence="5">biotin--[biotin carboxyl-carrier protein] ligase</fullName>
        <ecNumber evidence="5">6.3.4.15</ecNumber>
    </recommendedName>
</protein>
<dbReference type="InterPro" id="IPR004408">
    <property type="entry name" value="Biotin_CoA_COase_ligase"/>
</dbReference>
<dbReference type="PANTHER" id="PTHR12835:SF5">
    <property type="entry name" value="BIOTIN--PROTEIN LIGASE"/>
    <property type="match status" value="1"/>
</dbReference>
<gene>
    <name evidence="7" type="primary">birA_1</name>
    <name evidence="7" type="ORF">Selli1_04610</name>
</gene>
<dbReference type="Pfam" id="PF02237">
    <property type="entry name" value="BPL_C"/>
    <property type="match status" value="1"/>
</dbReference>
<dbReference type="GO" id="GO:0016740">
    <property type="term" value="F:transferase activity"/>
    <property type="evidence" value="ECO:0007669"/>
    <property type="project" value="UniProtKB-ARBA"/>
</dbReference>
<name>A0A9W6C5W8_9FIRM</name>
<dbReference type="CDD" id="cd16442">
    <property type="entry name" value="BPL"/>
    <property type="match status" value="1"/>
</dbReference>
<feature type="domain" description="BPL/LPL catalytic" evidence="6">
    <location>
        <begin position="4"/>
        <end position="193"/>
    </location>
</feature>
<evidence type="ECO:0000256" key="1">
    <source>
        <dbReference type="ARBA" id="ARBA00022598"/>
    </source>
</evidence>
<dbReference type="RefSeq" id="WP_281872228.1">
    <property type="nucleotide sequence ID" value="NZ_BSBO01000003.1"/>
</dbReference>
<dbReference type="PANTHER" id="PTHR12835">
    <property type="entry name" value="BIOTIN PROTEIN LIGASE"/>
    <property type="match status" value="1"/>
</dbReference>
<dbReference type="GO" id="GO:0005524">
    <property type="term" value="F:ATP binding"/>
    <property type="evidence" value="ECO:0007669"/>
    <property type="project" value="UniProtKB-KW"/>
</dbReference>
<dbReference type="NCBIfam" id="TIGR00121">
    <property type="entry name" value="birA_ligase"/>
    <property type="match status" value="1"/>
</dbReference>
<keyword evidence="4" id="KW-0092">Biotin</keyword>
<keyword evidence="2" id="KW-0547">Nucleotide-binding</keyword>
<dbReference type="Pfam" id="PF03099">
    <property type="entry name" value="BPL_LplA_LipB"/>
    <property type="match status" value="1"/>
</dbReference>
<dbReference type="GO" id="GO:0004077">
    <property type="term" value="F:biotin--[biotin carboxyl-carrier protein] ligase activity"/>
    <property type="evidence" value="ECO:0007669"/>
    <property type="project" value="UniProtKB-EC"/>
</dbReference>
<dbReference type="InterPro" id="IPR045864">
    <property type="entry name" value="aa-tRNA-synth_II/BPL/LPL"/>
</dbReference>
<keyword evidence="1 7" id="KW-0436">Ligase</keyword>
<evidence type="ECO:0000256" key="3">
    <source>
        <dbReference type="ARBA" id="ARBA00022840"/>
    </source>
</evidence>
<comment type="caution">
    <text evidence="7">The sequence shown here is derived from an EMBL/GenBank/DDBJ whole genome shotgun (WGS) entry which is preliminary data.</text>
</comment>
<keyword evidence="8" id="KW-1185">Reference proteome</keyword>
<dbReference type="InterPro" id="IPR003142">
    <property type="entry name" value="BPL_C"/>
</dbReference>
<dbReference type="Gene3D" id="3.30.930.10">
    <property type="entry name" value="Bira Bifunctional Protein, Domain 2"/>
    <property type="match status" value="1"/>
</dbReference>